<accession>A0A2I0J597</accession>
<evidence type="ECO:0008006" key="4">
    <source>
        <dbReference type="Google" id="ProtNLM"/>
    </source>
</evidence>
<dbReference type="STRING" id="22663.A0A2I0J597"/>
<comment type="caution">
    <text evidence="2">The sequence shown here is derived from an EMBL/GenBank/DDBJ whole genome shotgun (WGS) entry which is preliminary data.</text>
</comment>
<keyword evidence="3" id="KW-1185">Reference proteome</keyword>
<dbReference type="PANTHER" id="PTHR35218:SF9">
    <property type="entry name" value="ENDONUCLEASE_EXONUCLEASE_PHOSPHATASE DOMAIN-CONTAINING PROTEIN"/>
    <property type="match status" value="1"/>
</dbReference>
<proteinExistence type="predicted"/>
<evidence type="ECO:0000256" key="1">
    <source>
        <dbReference type="SAM" id="SignalP"/>
    </source>
</evidence>
<gene>
    <name evidence="2" type="ORF">CRG98_028200</name>
</gene>
<reference evidence="2 3" key="1">
    <citation type="submission" date="2017-11" db="EMBL/GenBank/DDBJ databases">
        <title>De-novo sequencing of pomegranate (Punica granatum L.) genome.</title>
        <authorList>
            <person name="Akparov Z."/>
            <person name="Amiraslanov A."/>
            <person name="Hajiyeva S."/>
            <person name="Abbasov M."/>
            <person name="Kaur K."/>
            <person name="Hamwieh A."/>
            <person name="Solovyev V."/>
            <person name="Salamov A."/>
            <person name="Braich B."/>
            <person name="Kosarev P."/>
            <person name="Mahmoud A."/>
            <person name="Hajiyev E."/>
            <person name="Babayeva S."/>
            <person name="Izzatullayeva V."/>
            <person name="Mammadov A."/>
            <person name="Mammadov A."/>
            <person name="Sharifova S."/>
            <person name="Ojaghi J."/>
            <person name="Eynullazada K."/>
            <person name="Bayramov B."/>
            <person name="Abdulazimova A."/>
            <person name="Shahmuradov I."/>
        </authorList>
    </citation>
    <scope>NUCLEOTIDE SEQUENCE [LARGE SCALE GENOMIC DNA]</scope>
    <source>
        <strain evidence="3">cv. AG2017</strain>
        <tissue evidence="2">Leaf</tissue>
    </source>
</reference>
<dbReference type="PANTHER" id="PTHR35218">
    <property type="entry name" value="RNASE H DOMAIN-CONTAINING PROTEIN"/>
    <property type="match status" value="1"/>
</dbReference>
<feature type="signal peptide" evidence="1">
    <location>
        <begin position="1"/>
        <end position="29"/>
    </location>
</feature>
<organism evidence="2 3">
    <name type="scientific">Punica granatum</name>
    <name type="common">Pomegranate</name>
    <dbReference type="NCBI Taxonomy" id="22663"/>
    <lineage>
        <taxon>Eukaryota</taxon>
        <taxon>Viridiplantae</taxon>
        <taxon>Streptophyta</taxon>
        <taxon>Embryophyta</taxon>
        <taxon>Tracheophyta</taxon>
        <taxon>Spermatophyta</taxon>
        <taxon>Magnoliopsida</taxon>
        <taxon>eudicotyledons</taxon>
        <taxon>Gunneridae</taxon>
        <taxon>Pentapetalae</taxon>
        <taxon>rosids</taxon>
        <taxon>malvids</taxon>
        <taxon>Myrtales</taxon>
        <taxon>Lythraceae</taxon>
        <taxon>Punica</taxon>
    </lineage>
</organism>
<dbReference type="Gene3D" id="3.60.10.10">
    <property type="entry name" value="Endonuclease/exonuclease/phosphatase"/>
    <property type="match status" value="1"/>
</dbReference>
<dbReference type="EMBL" id="PGOL01002009">
    <property type="protein sequence ID" value="PKI51404.1"/>
    <property type="molecule type" value="Genomic_DNA"/>
</dbReference>
<sequence length="488" mass="55909">MPLRTLRCIPPPLFSLSLLMRLIFWNCQGAGSGGFIRTAKEYIREERPDVMMLAEPRISGTKADRVCRKFAEFSCKRIEAQGFSRGIWVWWNSLNVNITVIDRHPQAFHLKVTQGRHEWYLTVIYACPRVAPRCDLWQFLADTATAVHGPWAVIAGLRVLPRIKSDHHPIRLLTDGQPRVIQGSRPFRYLAAWNEHPDFNRLLSSTWDNTLELPSNLQTFRDHVQLWNKEVFGHILGRKRRLLARLQGVQRAIHTRPHRHLRELEESLSKDLEDILAQKEILWFQKSRTEWVNSGDRNTKYFHTKAVAKRRKIRIETLLDSDGRWITDTTDLAALATRHLRTLFTDDRDMRLVCDVLERFCQASGEKVSATKTSIFFSRNVVMEDREAICRVSSFAATNTLGSYLGVQLVHGRVSKEHFSQIIHQVQARLNGWASKSLSMAGRITLAKSVIQAMPSYAMHTMQLPVLGLGIPDQKVGSVGASPPGQVW</sequence>
<protein>
    <recommendedName>
        <fullName evidence="4">Reverse transcriptase domain-containing protein</fullName>
    </recommendedName>
</protein>
<dbReference type="InterPro" id="IPR036691">
    <property type="entry name" value="Endo/exonu/phosph_ase_sf"/>
</dbReference>
<keyword evidence="1" id="KW-0732">Signal</keyword>
<feature type="chain" id="PRO_5014198842" description="Reverse transcriptase domain-containing protein" evidence="1">
    <location>
        <begin position="30"/>
        <end position="488"/>
    </location>
</feature>
<dbReference type="SUPFAM" id="SSF56219">
    <property type="entry name" value="DNase I-like"/>
    <property type="match status" value="1"/>
</dbReference>
<dbReference type="Proteomes" id="UP000233551">
    <property type="component" value="Unassembled WGS sequence"/>
</dbReference>
<evidence type="ECO:0000313" key="2">
    <source>
        <dbReference type="EMBL" id="PKI51404.1"/>
    </source>
</evidence>
<evidence type="ECO:0000313" key="3">
    <source>
        <dbReference type="Proteomes" id="UP000233551"/>
    </source>
</evidence>
<dbReference type="AlphaFoldDB" id="A0A2I0J597"/>
<name>A0A2I0J597_PUNGR</name>